<protein>
    <recommendedName>
        <fullName evidence="4">2-amino-4-hydroxy-6-hydroxymethyldihydropteridine pyrophosphokinase</fullName>
        <ecNumber evidence="3">2.7.6.3</ecNumber>
    </recommendedName>
    <alternativeName>
        <fullName evidence="11">6-hydroxymethyl-7,8-dihydropterin pyrophosphokinase</fullName>
    </alternativeName>
    <alternativeName>
        <fullName evidence="12">7,8-dihydro-6-hydroxymethylpterin-pyrophosphokinase</fullName>
    </alternativeName>
</protein>
<keyword evidence="6" id="KW-0547">Nucleotide-binding</keyword>
<gene>
    <name evidence="14" type="ORF">SAMN05421771_0635</name>
</gene>
<dbReference type="PANTHER" id="PTHR43071:SF1">
    <property type="entry name" value="2-AMINO-4-HYDROXY-6-HYDROXYMETHYLDIHYDROPTERIDINE PYROPHOSPHOKINASE"/>
    <property type="match status" value="1"/>
</dbReference>
<keyword evidence="15" id="KW-1185">Reference proteome</keyword>
<dbReference type="GO" id="GO:0016301">
    <property type="term" value="F:kinase activity"/>
    <property type="evidence" value="ECO:0007669"/>
    <property type="project" value="UniProtKB-KW"/>
</dbReference>
<evidence type="ECO:0000256" key="11">
    <source>
        <dbReference type="ARBA" id="ARBA00029766"/>
    </source>
</evidence>
<accession>A0A1I6LEU1</accession>
<evidence type="ECO:0000313" key="15">
    <source>
        <dbReference type="Proteomes" id="UP000199024"/>
    </source>
</evidence>
<comment type="pathway">
    <text evidence="1">Cofactor biosynthesis; tetrahydrofolate biosynthesis; 2-amino-4-hydroxy-6-hydroxymethyl-7,8-dihydropteridine diphosphate from 7,8-dihydroneopterin triphosphate: step 4/4.</text>
</comment>
<dbReference type="GO" id="GO:0003848">
    <property type="term" value="F:2-amino-4-hydroxy-6-hydroxymethyldihydropteridine diphosphokinase activity"/>
    <property type="evidence" value="ECO:0007669"/>
    <property type="project" value="UniProtKB-EC"/>
</dbReference>
<sequence>MGISFHMWPLLSGFLRGKRGQRMVTVAAVALGSNLGDRVGNLLEAIRQVRGLGTVTAVSSFYDTEPVGYVDQPRFVNAALLLETTLTAQDLMTALLAIETAMGRVRVVDKGPRLIDLDLLLFGDAVIRSDALTLPHPGLRERQFVLEPLAEIAPGMVDPRSGLTVSRMLALVTG</sequence>
<dbReference type="STRING" id="474950.SAMN05421771_0635"/>
<dbReference type="Pfam" id="PF01288">
    <property type="entry name" value="HPPK"/>
    <property type="match status" value="1"/>
</dbReference>
<keyword evidence="7 14" id="KW-0418">Kinase</keyword>
<evidence type="ECO:0000256" key="12">
    <source>
        <dbReference type="ARBA" id="ARBA00033413"/>
    </source>
</evidence>
<evidence type="ECO:0000259" key="13">
    <source>
        <dbReference type="PROSITE" id="PS00794"/>
    </source>
</evidence>
<evidence type="ECO:0000256" key="10">
    <source>
        <dbReference type="ARBA" id="ARBA00029409"/>
    </source>
</evidence>
<evidence type="ECO:0000256" key="6">
    <source>
        <dbReference type="ARBA" id="ARBA00022741"/>
    </source>
</evidence>
<evidence type="ECO:0000256" key="7">
    <source>
        <dbReference type="ARBA" id="ARBA00022777"/>
    </source>
</evidence>
<reference evidence="14 15" key="1">
    <citation type="submission" date="2016-10" db="EMBL/GenBank/DDBJ databases">
        <authorList>
            <person name="de Groot N.N."/>
        </authorList>
    </citation>
    <scope>NUCLEOTIDE SEQUENCE [LARGE SCALE GENOMIC DNA]</scope>
    <source>
        <strain evidence="14 15">DSM 21001</strain>
    </source>
</reference>
<dbReference type="AlphaFoldDB" id="A0A1I6LEU1"/>
<evidence type="ECO:0000256" key="3">
    <source>
        <dbReference type="ARBA" id="ARBA00013253"/>
    </source>
</evidence>
<proteinExistence type="inferred from homology"/>
<comment type="function">
    <text evidence="10">Catalyzes the transfer of pyrophosphate from adenosine triphosphate (ATP) to 6-hydroxymethyl-7,8-dihydropterin, an enzymatic step in folate biosynthesis pathway.</text>
</comment>
<dbReference type="CDD" id="cd00483">
    <property type="entry name" value="HPPK"/>
    <property type="match status" value="1"/>
</dbReference>
<dbReference type="EMBL" id="FOZL01000001">
    <property type="protein sequence ID" value="SFS01962.1"/>
    <property type="molecule type" value="Genomic_DNA"/>
</dbReference>
<evidence type="ECO:0000256" key="8">
    <source>
        <dbReference type="ARBA" id="ARBA00022840"/>
    </source>
</evidence>
<evidence type="ECO:0000313" key="14">
    <source>
        <dbReference type="EMBL" id="SFS01962.1"/>
    </source>
</evidence>
<dbReference type="NCBIfam" id="TIGR01498">
    <property type="entry name" value="folK"/>
    <property type="match status" value="1"/>
</dbReference>
<comment type="similarity">
    <text evidence="2">Belongs to the HPPK family.</text>
</comment>
<name>A0A1I6LEU1_9BACT</name>
<dbReference type="PANTHER" id="PTHR43071">
    <property type="entry name" value="2-AMINO-4-HYDROXY-6-HYDROXYMETHYLDIHYDROPTERIDINE PYROPHOSPHOKINASE"/>
    <property type="match status" value="1"/>
</dbReference>
<dbReference type="GO" id="GO:0046654">
    <property type="term" value="P:tetrahydrofolate biosynthetic process"/>
    <property type="evidence" value="ECO:0007669"/>
    <property type="project" value="UniProtKB-UniPathway"/>
</dbReference>
<dbReference type="Gene3D" id="3.30.70.560">
    <property type="entry name" value="7,8-Dihydro-6-hydroxymethylpterin-pyrophosphokinase HPPK"/>
    <property type="match status" value="1"/>
</dbReference>
<evidence type="ECO:0000256" key="5">
    <source>
        <dbReference type="ARBA" id="ARBA00022679"/>
    </source>
</evidence>
<dbReference type="GO" id="GO:0046656">
    <property type="term" value="P:folic acid biosynthetic process"/>
    <property type="evidence" value="ECO:0007669"/>
    <property type="project" value="UniProtKB-KW"/>
</dbReference>
<dbReference type="Proteomes" id="UP000199024">
    <property type="component" value="Unassembled WGS sequence"/>
</dbReference>
<keyword evidence="5" id="KW-0808">Transferase</keyword>
<dbReference type="InterPro" id="IPR000550">
    <property type="entry name" value="Hppk"/>
</dbReference>
<evidence type="ECO:0000256" key="4">
    <source>
        <dbReference type="ARBA" id="ARBA00016218"/>
    </source>
</evidence>
<evidence type="ECO:0000256" key="9">
    <source>
        <dbReference type="ARBA" id="ARBA00022909"/>
    </source>
</evidence>
<keyword evidence="9" id="KW-0289">Folate biosynthesis</keyword>
<feature type="domain" description="7,8-dihydro-6-hydroxymethylpterin-pyrophosphokinase" evidence="13">
    <location>
        <begin position="109"/>
        <end position="120"/>
    </location>
</feature>
<dbReference type="EC" id="2.7.6.3" evidence="3"/>
<dbReference type="InterPro" id="IPR035907">
    <property type="entry name" value="Hppk_sf"/>
</dbReference>
<evidence type="ECO:0000256" key="2">
    <source>
        <dbReference type="ARBA" id="ARBA00005810"/>
    </source>
</evidence>
<dbReference type="PROSITE" id="PS00794">
    <property type="entry name" value="HPPK"/>
    <property type="match status" value="1"/>
</dbReference>
<keyword evidence="8" id="KW-0067">ATP-binding</keyword>
<dbReference type="SUPFAM" id="SSF55083">
    <property type="entry name" value="6-hydroxymethyl-7,8-dihydropterin pyrophosphokinase, HPPK"/>
    <property type="match status" value="1"/>
</dbReference>
<organism evidence="14 15">
    <name type="scientific">Granulicella pectinivorans</name>
    <dbReference type="NCBI Taxonomy" id="474950"/>
    <lineage>
        <taxon>Bacteria</taxon>
        <taxon>Pseudomonadati</taxon>
        <taxon>Acidobacteriota</taxon>
        <taxon>Terriglobia</taxon>
        <taxon>Terriglobales</taxon>
        <taxon>Acidobacteriaceae</taxon>
        <taxon>Granulicella</taxon>
    </lineage>
</organism>
<dbReference type="GO" id="GO:0005524">
    <property type="term" value="F:ATP binding"/>
    <property type="evidence" value="ECO:0007669"/>
    <property type="project" value="UniProtKB-KW"/>
</dbReference>
<dbReference type="UniPathway" id="UPA00077">
    <property type="reaction ID" value="UER00155"/>
</dbReference>
<evidence type="ECO:0000256" key="1">
    <source>
        <dbReference type="ARBA" id="ARBA00005051"/>
    </source>
</evidence>